<dbReference type="EMBL" id="CP061800">
    <property type="protein sequence ID" value="QTA84041.1"/>
    <property type="molecule type" value="Genomic_DNA"/>
</dbReference>
<dbReference type="Proteomes" id="UP000663722">
    <property type="component" value="Chromosome"/>
</dbReference>
<evidence type="ECO:0000313" key="2">
    <source>
        <dbReference type="Proteomes" id="UP000663722"/>
    </source>
</evidence>
<keyword evidence="2" id="KW-1185">Reference proteome</keyword>
<reference evidence="1" key="1">
    <citation type="journal article" date="2021" name="Microb. Physiol.">
        <title>Proteogenomic Insights into the Physiology of Marine, Sulfate-Reducing, Filamentous Desulfonema limicola and Desulfonema magnum.</title>
        <authorList>
            <person name="Schnaars V."/>
            <person name="Wohlbrand L."/>
            <person name="Scheve S."/>
            <person name="Hinrichs C."/>
            <person name="Reinhardt R."/>
            <person name="Rabus R."/>
        </authorList>
    </citation>
    <scope>NUCLEOTIDE SEQUENCE</scope>
    <source>
        <strain evidence="1">4be13</strain>
    </source>
</reference>
<accession>A0A975GJV9</accession>
<gene>
    <name evidence="1" type="ORF">dnm_000330</name>
</gene>
<sequence length="39" mass="4597">MTPLLLMVKISLFLIPMLLDYRSHAPAWEHKCLLINFRA</sequence>
<proteinExistence type="predicted"/>
<name>A0A975GJV9_9BACT</name>
<protein>
    <submittedName>
        <fullName evidence="1">Uncharacterized protein</fullName>
    </submittedName>
</protein>
<dbReference type="KEGG" id="dmm:dnm_000330"/>
<dbReference type="AlphaFoldDB" id="A0A975GJV9"/>
<evidence type="ECO:0000313" key="1">
    <source>
        <dbReference type="EMBL" id="QTA84041.1"/>
    </source>
</evidence>
<organism evidence="1 2">
    <name type="scientific">Desulfonema magnum</name>
    <dbReference type="NCBI Taxonomy" id="45655"/>
    <lineage>
        <taxon>Bacteria</taxon>
        <taxon>Pseudomonadati</taxon>
        <taxon>Thermodesulfobacteriota</taxon>
        <taxon>Desulfobacteria</taxon>
        <taxon>Desulfobacterales</taxon>
        <taxon>Desulfococcaceae</taxon>
        <taxon>Desulfonema</taxon>
    </lineage>
</organism>